<feature type="non-terminal residue" evidence="1">
    <location>
        <position position="1"/>
    </location>
</feature>
<evidence type="ECO:0000313" key="1">
    <source>
        <dbReference type="EMBL" id="MCI80418.1"/>
    </source>
</evidence>
<dbReference type="EMBL" id="LXQA010995216">
    <property type="protein sequence ID" value="MCI80418.1"/>
    <property type="molecule type" value="Genomic_DNA"/>
</dbReference>
<name>A0A392UWQ8_9FABA</name>
<proteinExistence type="predicted"/>
<dbReference type="AlphaFoldDB" id="A0A392UWQ8"/>
<evidence type="ECO:0000313" key="2">
    <source>
        <dbReference type="Proteomes" id="UP000265520"/>
    </source>
</evidence>
<dbReference type="Proteomes" id="UP000265520">
    <property type="component" value="Unassembled WGS sequence"/>
</dbReference>
<sequence length="44" mass="5137">SSWATFLSRQARGFRQLSPRVASYWKTFRPSVARPRQAKLGERV</sequence>
<comment type="caution">
    <text evidence="1">The sequence shown here is derived from an EMBL/GenBank/DDBJ whole genome shotgun (WGS) entry which is preliminary data.</text>
</comment>
<organism evidence="1 2">
    <name type="scientific">Trifolium medium</name>
    <dbReference type="NCBI Taxonomy" id="97028"/>
    <lineage>
        <taxon>Eukaryota</taxon>
        <taxon>Viridiplantae</taxon>
        <taxon>Streptophyta</taxon>
        <taxon>Embryophyta</taxon>
        <taxon>Tracheophyta</taxon>
        <taxon>Spermatophyta</taxon>
        <taxon>Magnoliopsida</taxon>
        <taxon>eudicotyledons</taxon>
        <taxon>Gunneridae</taxon>
        <taxon>Pentapetalae</taxon>
        <taxon>rosids</taxon>
        <taxon>fabids</taxon>
        <taxon>Fabales</taxon>
        <taxon>Fabaceae</taxon>
        <taxon>Papilionoideae</taxon>
        <taxon>50 kb inversion clade</taxon>
        <taxon>NPAAA clade</taxon>
        <taxon>Hologalegina</taxon>
        <taxon>IRL clade</taxon>
        <taxon>Trifolieae</taxon>
        <taxon>Trifolium</taxon>
    </lineage>
</organism>
<protein>
    <submittedName>
        <fullName evidence="1">Uncharacterized protein</fullName>
    </submittedName>
</protein>
<reference evidence="1 2" key="1">
    <citation type="journal article" date="2018" name="Front. Plant Sci.">
        <title>Red Clover (Trifolium pratense) and Zigzag Clover (T. medium) - A Picture of Genomic Similarities and Differences.</title>
        <authorList>
            <person name="Dluhosova J."/>
            <person name="Istvanek J."/>
            <person name="Nedelnik J."/>
            <person name="Repkova J."/>
        </authorList>
    </citation>
    <scope>NUCLEOTIDE SEQUENCE [LARGE SCALE GENOMIC DNA]</scope>
    <source>
        <strain evidence="2">cv. 10/8</strain>
        <tissue evidence="1">Leaf</tissue>
    </source>
</reference>
<keyword evidence="2" id="KW-1185">Reference proteome</keyword>
<accession>A0A392UWQ8</accession>